<sequence>MTEVSELVALLSKAERGYTKVLNRSFQNAGYDLSREQYELLEVLWEQDHVNQQNISKRLQKDKYNVTKLLNTLQKRGYVQRKMDKEDKRSNFVVLTEKGVESRRELRQIVDQVHTDISFTLSSQELKSAIWVLKKLNLQ</sequence>
<evidence type="ECO:0000313" key="6">
    <source>
        <dbReference type="Proteomes" id="UP000270673"/>
    </source>
</evidence>
<dbReference type="PROSITE" id="PS50995">
    <property type="entry name" value="HTH_MARR_2"/>
    <property type="match status" value="1"/>
</dbReference>
<keyword evidence="6" id="KW-1185">Reference proteome</keyword>
<dbReference type="InterPro" id="IPR036390">
    <property type="entry name" value="WH_DNA-bd_sf"/>
</dbReference>
<evidence type="ECO:0000259" key="4">
    <source>
        <dbReference type="PROSITE" id="PS50995"/>
    </source>
</evidence>
<gene>
    <name evidence="5" type="ORF">D8S85_02490</name>
</gene>
<dbReference type="GO" id="GO:0003700">
    <property type="term" value="F:DNA-binding transcription factor activity"/>
    <property type="evidence" value="ECO:0007669"/>
    <property type="project" value="InterPro"/>
</dbReference>
<reference evidence="5 6" key="1">
    <citation type="submission" date="2018-10" db="EMBL/GenBank/DDBJ databases">
        <title>Butyricimonas faecalis sp. nov., isolated from human faeces and emended description of the genus Butyricimonas.</title>
        <authorList>
            <person name="Le Roy T."/>
            <person name="Van der Smissen P."/>
            <person name="Paquot A."/>
            <person name="Delzenne N."/>
            <person name="Muccioli G."/>
            <person name="Collet J.-F."/>
            <person name="Cani P.D."/>
        </authorList>
    </citation>
    <scope>NUCLEOTIDE SEQUENCE [LARGE SCALE GENOMIC DNA]</scope>
    <source>
        <strain evidence="5 6">H184</strain>
    </source>
</reference>
<accession>A0A3Q9IRS6</accession>
<evidence type="ECO:0000256" key="3">
    <source>
        <dbReference type="ARBA" id="ARBA00023163"/>
    </source>
</evidence>
<dbReference type="Gene3D" id="1.10.10.10">
    <property type="entry name" value="Winged helix-like DNA-binding domain superfamily/Winged helix DNA-binding domain"/>
    <property type="match status" value="1"/>
</dbReference>
<keyword evidence="2" id="KW-0238">DNA-binding</keyword>
<dbReference type="PANTHER" id="PTHR42756:SF1">
    <property type="entry name" value="TRANSCRIPTIONAL REPRESSOR OF EMRAB OPERON"/>
    <property type="match status" value="1"/>
</dbReference>
<evidence type="ECO:0000313" key="5">
    <source>
        <dbReference type="EMBL" id="AZS28532.1"/>
    </source>
</evidence>
<dbReference type="SMART" id="SM00347">
    <property type="entry name" value="HTH_MARR"/>
    <property type="match status" value="1"/>
</dbReference>
<proteinExistence type="predicted"/>
<dbReference type="GO" id="GO:0003677">
    <property type="term" value="F:DNA binding"/>
    <property type="evidence" value="ECO:0007669"/>
    <property type="project" value="UniProtKB-KW"/>
</dbReference>
<dbReference type="AlphaFoldDB" id="A0A3Q9IRS6"/>
<dbReference type="Pfam" id="PF01047">
    <property type="entry name" value="MarR"/>
    <property type="match status" value="1"/>
</dbReference>
<dbReference type="RefSeq" id="WP_106624648.1">
    <property type="nucleotide sequence ID" value="NZ_CP032819.1"/>
</dbReference>
<dbReference type="InterPro" id="IPR000835">
    <property type="entry name" value="HTH_MarR-typ"/>
</dbReference>
<protein>
    <submittedName>
        <fullName evidence="5">MarR family transcriptional regulator</fullName>
    </submittedName>
</protein>
<evidence type="ECO:0000256" key="1">
    <source>
        <dbReference type="ARBA" id="ARBA00023015"/>
    </source>
</evidence>
<dbReference type="Proteomes" id="UP000270673">
    <property type="component" value="Chromosome"/>
</dbReference>
<dbReference type="PRINTS" id="PR00598">
    <property type="entry name" value="HTHMARR"/>
</dbReference>
<dbReference type="PANTHER" id="PTHR42756">
    <property type="entry name" value="TRANSCRIPTIONAL REGULATOR, MARR"/>
    <property type="match status" value="1"/>
</dbReference>
<keyword evidence="1" id="KW-0805">Transcription regulation</keyword>
<dbReference type="SUPFAM" id="SSF46785">
    <property type="entry name" value="Winged helix' DNA-binding domain"/>
    <property type="match status" value="1"/>
</dbReference>
<name>A0A3Q9IRS6_9BACT</name>
<dbReference type="EMBL" id="CP032819">
    <property type="protein sequence ID" value="AZS28532.1"/>
    <property type="molecule type" value="Genomic_DNA"/>
</dbReference>
<feature type="domain" description="HTH marR-type" evidence="4">
    <location>
        <begin position="4"/>
        <end position="138"/>
    </location>
</feature>
<dbReference type="OrthoDB" id="996843at2"/>
<dbReference type="KEGG" id="buy:D8S85_02490"/>
<evidence type="ECO:0000256" key="2">
    <source>
        <dbReference type="ARBA" id="ARBA00023125"/>
    </source>
</evidence>
<keyword evidence="3" id="KW-0804">Transcription</keyword>
<dbReference type="InterPro" id="IPR036388">
    <property type="entry name" value="WH-like_DNA-bd_sf"/>
</dbReference>
<organism evidence="5 6">
    <name type="scientific">Butyricimonas faecalis</name>
    <dbReference type="NCBI Taxonomy" id="2093856"/>
    <lineage>
        <taxon>Bacteria</taxon>
        <taxon>Pseudomonadati</taxon>
        <taxon>Bacteroidota</taxon>
        <taxon>Bacteroidia</taxon>
        <taxon>Bacteroidales</taxon>
        <taxon>Odoribacteraceae</taxon>
        <taxon>Butyricimonas</taxon>
    </lineage>
</organism>